<dbReference type="HOGENOM" id="CLU_1560791_0_0_10"/>
<dbReference type="STRING" id="760192.Halhy_2146"/>
<dbReference type="PROSITE" id="PS51257">
    <property type="entry name" value="PROKAR_LIPOPROTEIN"/>
    <property type="match status" value="1"/>
</dbReference>
<proteinExistence type="predicted"/>
<keyword evidence="1" id="KW-0732">Signal</keyword>
<gene>
    <name evidence="2" type="ordered locus">Halhy_2146</name>
</gene>
<feature type="signal peptide" evidence="1">
    <location>
        <begin position="1"/>
        <end position="19"/>
    </location>
</feature>
<accession>F4KRS7</accession>
<dbReference type="Proteomes" id="UP000008461">
    <property type="component" value="Chromosome"/>
</dbReference>
<evidence type="ECO:0000313" key="2">
    <source>
        <dbReference type="EMBL" id="AEE50031.1"/>
    </source>
</evidence>
<evidence type="ECO:0000256" key="1">
    <source>
        <dbReference type="SAM" id="SignalP"/>
    </source>
</evidence>
<reference evidence="2 3" key="1">
    <citation type="journal article" date="2011" name="Stand. Genomic Sci.">
        <title>Complete genome sequence of Haliscomenobacter hydrossis type strain (O).</title>
        <authorList>
            <consortium name="US DOE Joint Genome Institute (JGI-PGF)"/>
            <person name="Daligault H."/>
            <person name="Lapidus A."/>
            <person name="Zeytun A."/>
            <person name="Nolan M."/>
            <person name="Lucas S."/>
            <person name="Del Rio T.G."/>
            <person name="Tice H."/>
            <person name="Cheng J.F."/>
            <person name="Tapia R."/>
            <person name="Han C."/>
            <person name="Goodwin L."/>
            <person name="Pitluck S."/>
            <person name="Liolios K."/>
            <person name="Pagani I."/>
            <person name="Ivanova N."/>
            <person name="Huntemann M."/>
            <person name="Mavromatis K."/>
            <person name="Mikhailova N."/>
            <person name="Pati A."/>
            <person name="Chen A."/>
            <person name="Palaniappan K."/>
            <person name="Land M."/>
            <person name="Hauser L."/>
            <person name="Brambilla E.M."/>
            <person name="Rohde M."/>
            <person name="Verbarg S."/>
            <person name="Goker M."/>
            <person name="Bristow J."/>
            <person name="Eisen J.A."/>
            <person name="Markowitz V."/>
            <person name="Hugenholtz P."/>
            <person name="Kyrpides N.C."/>
            <person name="Klenk H.P."/>
            <person name="Woyke T."/>
        </authorList>
    </citation>
    <scope>NUCLEOTIDE SEQUENCE [LARGE SCALE GENOMIC DNA]</scope>
    <source>
        <strain evidence="3">ATCC 27775 / DSM 1100 / LMG 10767 / O</strain>
    </source>
</reference>
<dbReference type="OrthoDB" id="820612at2"/>
<name>F4KRS7_HALH1</name>
<feature type="chain" id="PRO_5003315961" evidence="1">
    <location>
        <begin position="20"/>
        <end position="171"/>
    </location>
</feature>
<dbReference type="eggNOG" id="ENOG502ZU4Q">
    <property type="taxonomic scope" value="Bacteria"/>
</dbReference>
<evidence type="ECO:0000313" key="3">
    <source>
        <dbReference type="Proteomes" id="UP000008461"/>
    </source>
</evidence>
<dbReference type="RefSeq" id="WP_013764584.1">
    <property type="nucleotide sequence ID" value="NC_015510.1"/>
</dbReference>
<protein>
    <submittedName>
        <fullName evidence="2">Uncharacterized protein</fullName>
    </submittedName>
</protein>
<dbReference type="KEGG" id="hhy:Halhy_2146"/>
<dbReference type="AlphaFoldDB" id="F4KRS7"/>
<organism evidence="2 3">
    <name type="scientific">Haliscomenobacter hydrossis (strain ATCC 27775 / DSM 1100 / LMG 10767 / O)</name>
    <dbReference type="NCBI Taxonomy" id="760192"/>
    <lineage>
        <taxon>Bacteria</taxon>
        <taxon>Pseudomonadati</taxon>
        <taxon>Bacteroidota</taxon>
        <taxon>Saprospiria</taxon>
        <taxon>Saprospirales</taxon>
        <taxon>Haliscomenobacteraceae</taxon>
        <taxon>Haliscomenobacter</taxon>
    </lineage>
</organism>
<dbReference type="EMBL" id="CP002691">
    <property type="protein sequence ID" value="AEE50031.1"/>
    <property type="molecule type" value="Genomic_DNA"/>
</dbReference>
<keyword evidence="3" id="KW-1185">Reference proteome</keyword>
<sequence>MKSLHKFFLLSMLVFSLFACEDEDSIRIPEFLEGANMRIVLDQAKSSLKISSIGNSTIEFDAYSINTNLQKVEFIGTYVSKTDTVENEVLYTLQPSAFVSGKARGVITAADVVKAFKLSGTSSLSAGDLVALETHVTLTDGRTFSAENSAPSIQQGDYPSFTPFWAFNIIQ</sequence>
<reference key="2">
    <citation type="submission" date="2011-04" db="EMBL/GenBank/DDBJ databases">
        <title>Complete sequence of chromosome of Haliscomenobacter hydrossis DSM 1100.</title>
        <authorList>
            <consortium name="US DOE Joint Genome Institute (JGI-PGF)"/>
            <person name="Lucas S."/>
            <person name="Han J."/>
            <person name="Lapidus A."/>
            <person name="Bruce D."/>
            <person name="Goodwin L."/>
            <person name="Pitluck S."/>
            <person name="Peters L."/>
            <person name="Kyrpides N."/>
            <person name="Mavromatis K."/>
            <person name="Ivanova N."/>
            <person name="Ovchinnikova G."/>
            <person name="Pagani I."/>
            <person name="Daligault H."/>
            <person name="Detter J.C."/>
            <person name="Han C."/>
            <person name="Land M."/>
            <person name="Hauser L."/>
            <person name="Markowitz V."/>
            <person name="Cheng J.-F."/>
            <person name="Hugenholtz P."/>
            <person name="Woyke T."/>
            <person name="Wu D."/>
            <person name="Verbarg S."/>
            <person name="Frueling A."/>
            <person name="Brambilla E."/>
            <person name="Klenk H.-P."/>
            <person name="Eisen J.A."/>
        </authorList>
    </citation>
    <scope>NUCLEOTIDE SEQUENCE</scope>
    <source>
        <strain>DSM 1100</strain>
    </source>
</reference>